<dbReference type="Gene3D" id="1.20.1290.10">
    <property type="entry name" value="AhpD-like"/>
    <property type="match status" value="1"/>
</dbReference>
<feature type="domain" description="Cupin type-2" evidence="2">
    <location>
        <begin position="59"/>
        <end position="120"/>
    </location>
</feature>
<gene>
    <name evidence="3" type="ORF">DB43_GE00170</name>
</gene>
<dbReference type="PATRIC" id="fig|83552.4.peg.1286"/>
<dbReference type="SUPFAM" id="SSF51182">
    <property type="entry name" value="RmlC-like cupins"/>
    <property type="match status" value="1"/>
</dbReference>
<dbReference type="SUPFAM" id="SSF69118">
    <property type="entry name" value="AhpD-like"/>
    <property type="match status" value="1"/>
</dbReference>
<sequence length="408" mass="45547">MGKKNGIIRNKKAVMSTLENQNTIFPRGEKASTDYFTGTAWVKILVPQDETGTYTIGNVVFEPRSRNNWHTHAKGQILLVTDGKGYYQERNKPARVLMRGDVVIIPSNVEHWHGAANDSRFTHIAITNNSAEGAVKWLEPVTDEEYNSIQSARYEPAKINLTEAAIRNHEELLPKHESMLQVTDPELIELFDNFAFDEVISYGSLDAKTRVMMILASTIGSQALTEFKAMIGGALNVGITPIEIKEIIYQSVPYVGISKVLDFIHAGNEVLQSRGIKLPLEGQSTTTLENRYEKGLAVQKVIFKETIDKMYQESPGDQIHIQKYLSANCFGDYYTRKGLDTKTRELLTLSMLIALGGTEPQIKGHIQGNVNVGNDKETLLSVITQLLPYVGYPRTLNAIKCLNEVITS</sequence>
<dbReference type="InterPro" id="IPR047263">
    <property type="entry name" value="HNL-like_cupin"/>
</dbReference>
<dbReference type="PANTHER" id="PTHR33570">
    <property type="entry name" value="4-CARBOXYMUCONOLACTONE DECARBOXYLASE FAMILY PROTEIN"/>
    <property type="match status" value="1"/>
</dbReference>
<dbReference type="InterPro" id="IPR029032">
    <property type="entry name" value="AhpD-like"/>
</dbReference>
<feature type="domain" description="Carboxymuconolactone decarboxylase-like" evidence="1">
    <location>
        <begin position="185"/>
        <end position="266"/>
    </location>
</feature>
<reference evidence="3 4" key="1">
    <citation type="journal article" date="2014" name="Mol. Biol. Evol.">
        <title>Massive expansion of Ubiquitination-related gene families within the Chlamydiae.</title>
        <authorList>
            <person name="Domman D."/>
            <person name="Collingro A."/>
            <person name="Lagkouvardos I."/>
            <person name="Gehre L."/>
            <person name="Weinmaier T."/>
            <person name="Rattei T."/>
            <person name="Subtil A."/>
            <person name="Horn M."/>
        </authorList>
    </citation>
    <scope>NUCLEOTIDE SEQUENCE [LARGE SCALE GENOMIC DNA]</scope>
    <source>
        <strain evidence="3 4">OEW1</strain>
    </source>
</reference>
<evidence type="ECO:0000259" key="1">
    <source>
        <dbReference type="Pfam" id="PF02627"/>
    </source>
</evidence>
<dbReference type="GO" id="GO:0051920">
    <property type="term" value="F:peroxiredoxin activity"/>
    <property type="evidence" value="ECO:0007669"/>
    <property type="project" value="InterPro"/>
</dbReference>
<dbReference type="InterPro" id="IPR011051">
    <property type="entry name" value="RmlC_Cupin_sf"/>
</dbReference>
<accession>A0A0C1C1L3</accession>
<dbReference type="AlphaFoldDB" id="A0A0C1C1L3"/>
<protein>
    <recommendedName>
        <fullName evidence="5">4-carboxymuconolactone decarboxylase</fullName>
    </recommendedName>
</protein>
<evidence type="ECO:0000313" key="3">
    <source>
        <dbReference type="EMBL" id="KIA77536.1"/>
    </source>
</evidence>
<dbReference type="Gene3D" id="2.60.120.10">
    <property type="entry name" value="Jelly Rolls"/>
    <property type="match status" value="1"/>
</dbReference>
<dbReference type="Pfam" id="PF02627">
    <property type="entry name" value="CMD"/>
    <property type="match status" value="2"/>
</dbReference>
<evidence type="ECO:0000259" key="2">
    <source>
        <dbReference type="Pfam" id="PF07883"/>
    </source>
</evidence>
<dbReference type="InterPro" id="IPR013096">
    <property type="entry name" value="Cupin_2"/>
</dbReference>
<dbReference type="InterPro" id="IPR052512">
    <property type="entry name" value="4CMD/NDH-1_regulator"/>
</dbReference>
<dbReference type="CDD" id="cd02233">
    <property type="entry name" value="cupin_HNL-like"/>
    <property type="match status" value="1"/>
</dbReference>
<dbReference type="Pfam" id="PF07883">
    <property type="entry name" value="Cupin_2"/>
    <property type="match status" value="1"/>
</dbReference>
<dbReference type="PANTHER" id="PTHR33570:SF2">
    <property type="entry name" value="CARBOXYMUCONOLACTONE DECARBOXYLASE-LIKE DOMAIN-CONTAINING PROTEIN"/>
    <property type="match status" value="1"/>
</dbReference>
<evidence type="ECO:0008006" key="5">
    <source>
        <dbReference type="Google" id="ProtNLM"/>
    </source>
</evidence>
<name>A0A0C1C1L3_9BACT</name>
<dbReference type="EMBL" id="JSAM01000074">
    <property type="protein sequence ID" value="KIA77536.1"/>
    <property type="molecule type" value="Genomic_DNA"/>
</dbReference>
<dbReference type="InterPro" id="IPR003779">
    <property type="entry name" value="CMD-like"/>
</dbReference>
<proteinExistence type="predicted"/>
<comment type="caution">
    <text evidence="3">The sequence shown here is derived from an EMBL/GenBank/DDBJ whole genome shotgun (WGS) entry which is preliminary data.</text>
</comment>
<dbReference type="Proteomes" id="UP000031307">
    <property type="component" value="Unassembled WGS sequence"/>
</dbReference>
<organism evidence="3 4">
    <name type="scientific">Parachlamydia acanthamoebae</name>
    <dbReference type="NCBI Taxonomy" id="83552"/>
    <lineage>
        <taxon>Bacteria</taxon>
        <taxon>Pseudomonadati</taxon>
        <taxon>Chlamydiota</taxon>
        <taxon>Chlamydiia</taxon>
        <taxon>Parachlamydiales</taxon>
        <taxon>Parachlamydiaceae</taxon>
        <taxon>Parachlamydia</taxon>
    </lineage>
</organism>
<dbReference type="InterPro" id="IPR014710">
    <property type="entry name" value="RmlC-like_jellyroll"/>
</dbReference>
<feature type="domain" description="Carboxymuconolactone decarboxylase-like" evidence="1">
    <location>
        <begin position="321"/>
        <end position="404"/>
    </location>
</feature>
<evidence type="ECO:0000313" key="4">
    <source>
        <dbReference type="Proteomes" id="UP000031307"/>
    </source>
</evidence>